<evidence type="ECO:0000256" key="2">
    <source>
        <dbReference type="ARBA" id="ARBA00023015"/>
    </source>
</evidence>
<gene>
    <name evidence="6" type="ORF">BA062_02030</name>
</gene>
<evidence type="ECO:0000256" key="4">
    <source>
        <dbReference type="ARBA" id="ARBA00023163"/>
    </source>
</evidence>
<evidence type="ECO:0000313" key="6">
    <source>
        <dbReference type="EMBL" id="PXY38543.1"/>
    </source>
</evidence>
<sequence>MIDLRRLRVLRVLADEGTITATAAALYLTPSAVSQQLRHLSRDLGVELLRREGRRVRLTPEAQILLRHTEDLYAHWERARAELAARGGEPMGELRLCGVSSAIAALVTPALSRLRQGFPKLHVHIREEESGDCYELVAAEQADIAVVLPTSDSPPEGDPRFERRPLLDDVQDLLVPAGHPLTEVDGVSLADAAAEAWIVKPYNNDTYPLLVTACATAGFTPRISHHVKEWFAVSALVAEGAGVCLLPRLVPIPEEHAVVRIPLHGEPRPARRFSTCVRKGSETAPAIAAGLSVLRELATDVLAA</sequence>
<dbReference type="InterPro" id="IPR036390">
    <property type="entry name" value="WH_DNA-bd_sf"/>
</dbReference>
<dbReference type="PANTHER" id="PTHR30346:SF29">
    <property type="entry name" value="LYSR SUBSTRATE-BINDING"/>
    <property type="match status" value="1"/>
</dbReference>
<evidence type="ECO:0000256" key="1">
    <source>
        <dbReference type="ARBA" id="ARBA00009437"/>
    </source>
</evidence>
<dbReference type="InterPro" id="IPR005119">
    <property type="entry name" value="LysR_subst-bd"/>
</dbReference>
<dbReference type="SUPFAM" id="SSF53850">
    <property type="entry name" value="Periplasmic binding protein-like II"/>
    <property type="match status" value="1"/>
</dbReference>
<dbReference type="CDD" id="cd08423">
    <property type="entry name" value="PBP2_LTTR_like_6"/>
    <property type="match status" value="1"/>
</dbReference>
<organism evidence="6 7">
    <name type="scientific">Prauserella flavalba</name>
    <dbReference type="NCBI Taxonomy" id="1477506"/>
    <lineage>
        <taxon>Bacteria</taxon>
        <taxon>Bacillati</taxon>
        <taxon>Actinomycetota</taxon>
        <taxon>Actinomycetes</taxon>
        <taxon>Pseudonocardiales</taxon>
        <taxon>Pseudonocardiaceae</taxon>
        <taxon>Prauserella</taxon>
    </lineage>
</organism>
<dbReference type="EMBL" id="MASU01000001">
    <property type="protein sequence ID" value="PXY38543.1"/>
    <property type="molecule type" value="Genomic_DNA"/>
</dbReference>
<dbReference type="InterPro" id="IPR000847">
    <property type="entry name" value="LysR_HTH_N"/>
</dbReference>
<dbReference type="SUPFAM" id="SSF46785">
    <property type="entry name" value="Winged helix' DNA-binding domain"/>
    <property type="match status" value="1"/>
</dbReference>
<dbReference type="PROSITE" id="PS50931">
    <property type="entry name" value="HTH_LYSR"/>
    <property type="match status" value="1"/>
</dbReference>
<reference evidence="6 7" key="1">
    <citation type="submission" date="2016-07" db="EMBL/GenBank/DDBJ databases">
        <title>Draft genome sequence of Prauserella sp. YIM 121212, isolated from alkaline soil.</title>
        <authorList>
            <person name="Ruckert C."/>
            <person name="Albersmeier A."/>
            <person name="Jiang C.-L."/>
            <person name="Jiang Y."/>
            <person name="Kalinowski J."/>
            <person name="Schneider O."/>
            <person name="Winkler A."/>
            <person name="Zotchev S.B."/>
        </authorList>
    </citation>
    <scope>NUCLEOTIDE SEQUENCE [LARGE SCALE GENOMIC DNA]</scope>
    <source>
        <strain evidence="6 7">YIM 121212</strain>
    </source>
</reference>
<evidence type="ECO:0000256" key="3">
    <source>
        <dbReference type="ARBA" id="ARBA00023125"/>
    </source>
</evidence>
<name>A0A318LUZ3_9PSEU</name>
<dbReference type="Gene3D" id="3.40.190.10">
    <property type="entry name" value="Periplasmic binding protein-like II"/>
    <property type="match status" value="2"/>
</dbReference>
<keyword evidence="4" id="KW-0804">Transcription</keyword>
<dbReference type="Pfam" id="PF03466">
    <property type="entry name" value="LysR_substrate"/>
    <property type="match status" value="1"/>
</dbReference>
<feature type="domain" description="HTH lysR-type" evidence="5">
    <location>
        <begin position="2"/>
        <end position="59"/>
    </location>
</feature>
<dbReference type="Pfam" id="PF00126">
    <property type="entry name" value="HTH_1"/>
    <property type="match status" value="1"/>
</dbReference>
<keyword evidence="2" id="KW-0805">Transcription regulation</keyword>
<evidence type="ECO:0000259" key="5">
    <source>
        <dbReference type="PROSITE" id="PS50931"/>
    </source>
</evidence>
<comment type="caution">
    <text evidence="6">The sequence shown here is derived from an EMBL/GenBank/DDBJ whole genome shotgun (WGS) entry which is preliminary data.</text>
</comment>
<dbReference type="AlphaFoldDB" id="A0A318LUZ3"/>
<protein>
    <submittedName>
        <fullName evidence="6">LysR family transcriptional regulator</fullName>
    </submittedName>
</protein>
<dbReference type="GO" id="GO:0032993">
    <property type="term" value="C:protein-DNA complex"/>
    <property type="evidence" value="ECO:0007669"/>
    <property type="project" value="TreeGrafter"/>
</dbReference>
<dbReference type="Gene3D" id="1.10.10.10">
    <property type="entry name" value="Winged helix-like DNA-binding domain superfamily/Winged helix DNA-binding domain"/>
    <property type="match status" value="1"/>
</dbReference>
<dbReference type="GO" id="GO:0003677">
    <property type="term" value="F:DNA binding"/>
    <property type="evidence" value="ECO:0007669"/>
    <property type="project" value="UniProtKB-KW"/>
</dbReference>
<keyword evidence="7" id="KW-1185">Reference proteome</keyword>
<dbReference type="OrthoDB" id="4131546at2"/>
<dbReference type="Proteomes" id="UP000247892">
    <property type="component" value="Unassembled WGS sequence"/>
</dbReference>
<dbReference type="PANTHER" id="PTHR30346">
    <property type="entry name" value="TRANSCRIPTIONAL DUAL REGULATOR HCAR-RELATED"/>
    <property type="match status" value="1"/>
</dbReference>
<dbReference type="InterPro" id="IPR036388">
    <property type="entry name" value="WH-like_DNA-bd_sf"/>
</dbReference>
<comment type="similarity">
    <text evidence="1">Belongs to the LysR transcriptional regulatory family.</text>
</comment>
<dbReference type="RefSeq" id="WP_110334273.1">
    <property type="nucleotide sequence ID" value="NZ_MASU01000001.1"/>
</dbReference>
<accession>A0A318LUZ3</accession>
<dbReference type="GO" id="GO:0003700">
    <property type="term" value="F:DNA-binding transcription factor activity"/>
    <property type="evidence" value="ECO:0007669"/>
    <property type="project" value="InterPro"/>
</dbReference>
<keyword evidence="3" id="KW-0238">DNA-binding</keyword>
<proteinExistence type="inferred from homology"/>
<evidence type="ECO:0000313" key="7">
    <source>
        <dbReference type="Proteomes" id="UP000247892"/>
    </source>
</evidence>